<evidence type="ECO:0000256" key="1">
    <source>
        <dbReference type="SAM" id="MobiDB-lite"/>
    </source>
</evidence>
<gene>
    <name evidence="2" type="ORF">V8201_15370</name>
</gene>
<dbReference type="Proteomes" id="UP001367771">
    <property type="component" value="Unassembled WGS sequence"/>
</dbReference>
<proteinExistence type="predicted"/>
<keyword evidence="3" id="KW-1185">Reference proteome</keyword>
<evidence type="ECO:0000313" key="3">
    <source>
        <dbReference type="Proteomes" id="UP001367771"/>
    </source>
</evidence>
<feature type="region of interest" description="Disordered" evidence="1">
    <location>
        <begin position="195"/>
        <end position="248"/>
    </location>
</feature>
<feature type="compositionally biased region" description="Basic and acidic residues" evidence="1">
    <location>
        <begin position="195"/>
        <end position="204"/>
    </location>
</feature>
<comment type="caution">
    <text evidence="2">The sequence shown here is derived from an EMBL/GenBank/DDBJ whole genome shotgun (WGS) entry which is preliminary data.</text>
</comment>
<dbReference type="RefSeq" id="WP_336545831.1">
    <property type="nucleotide sequence ID" value="NZ_JBBBDM010000009.1"/>
</dbReference>
<dbReference type="EMBL" id="JBBBDM010000009">
    <property type="protein sequence ID" value="MEI5688471.1"/>
    <property type="molecule type" value="Genomic_DNA"/>
</dbReference>
<organism evidence="2 3">
    <name type="scientific">Sphingomonas kyungheensis</name>
    <dbReference type="NCBI Taxonomy" id="1069987"/>
    <lineage>
        <taxon>Bacteria</taxon>
        <taxon>Pseudomonadati</taxon>
        <taxon>Pseudomonadota</taxon>
        <taxon>Alphaproteobacteria</taxon>
        <taxon>Sphingomonadales</taxon>
        <taxon>Sphingomonadaceae</taxon>
        <taxon>Sphingomonas</taxon>
    </lineage>
</organism>
<feature type="compositionally biased region" description="Low complexity" evidence="1">
    <location>
        <begin position="208"/>
        <end position="219"/>
    </location>
</feature>
<accession>A0ABU8H677</accession>
<sequence>MIANLPKPPPRKGPSIWDRDHISETLAGIGAGFFASQNFGDGLGAAAQTIAGRSKQLREEQRPDLTYGGPGDQFEIATDRRTGARTIREVPEFRAATERAAAAKNAPSFDTIADRRARAMYAISTQVPLEQRAAAYRDLLANPEHYQVDTTGMPEEWDDTYGTLAGTMGLTVNQGLSQRRNDANLEDVMRHRRVAEGQGERRVQQGDARTQQGAQRTAASVAKLRTPPASARKSKISSANSDLSYLLK</sequence>
<reference evidence="2 3" key="1">
    <citation type="journal article" date="2013" name="Int. J. Syst. Evol. Microbiol.">
        <title>Sphingomonas kyungheensis sp. nov., a bacterium with ginsenoside-converting activity isolated from soil of a ginseng field.</title>
        <authorList>
            <person name="Son H.M."/>
            <person name="Yang J.E."/>
            <person name="Park Y."/>
            <person name="Han C.K."/>
            <person name="Kim S.G."/>
            <person name="Kook M."/>
            <person name="Yi T.H."/>
        </authorList>
    </citation>
    <scope>NUCLEOTIDE SEQUENCE [LARGE SCALE GENOMIC DNA]</scope>
    <source>
        <strain evidence="2 3">LMG 26582</strain>
    </source>
</reference>
<name>A0ABU8H677_9SPHN</name>
<protein>
    <submittedName>
        <fullName evidence="2">Uncharacterized protein</fullName>
    </submittedName>
</protein>
<feature type="compositionally biased region" description="Polar residues" evidence="1">
    <location>
        <begin position="236"/>
        <end position="248"/>
    </location>
</feature>
<evidence type="ECO:0000313" key="2">
    <source>
        <dbReference type="EMBL" id="MEI5688471.1"/>
    </source>
</evidence>